<protein>
    <submittedName>
        <fullName evidence="2">Uncharacterized protein</fullName>
    </submittedName>
</protein>
<accession>A0A9P4M9T9</accession>
<gene>
    <name evidence="2" type="ORF">NA57DRAFT_52063</name>
</gene>
<dbReference type="Proteomes" id="UP000799772">
    <property type="component" value="Unassembled WGS sequence"/>
</dbReference>
<keyword evidence="1" id="KW-0472">Membrane</keyword>
<reference evidence="2" key="1">
    <citation type="journal article" date="2020" name="Stud. Mycol.">
        <title>101 Dothideomycetes genomes: a test case for predicting lifestyles and emergence of pathogens.</title>
        <authorList>
            <person name="Haridas S."/>
            <person name="Albert R."/>
            <person name="Binder M."/>
            <person name="Bloem J."/>
            <person name="Labutti K."/>
            <person name="Salamov A."/>
            <person name="Andreopoulos B."/>
            <person name="Baker S."/>
            <person name="Barry K."/>
            <person name="Bills G."/>
            <person name="Bluhm B."/>
            <person name="Cannon C."/>
            <person name="Castanera R."/>
            <person name="Culley D."/>
            <person name="Daum C."/>
            <person name="Ezra D."/>
            <person name="Gonzalez J."/>
            <person name="Henrissat B."/>
            <person name="Kuo A."/>
            <person name="Liang C."/>
            <person name="Lipzen A."/>
            <person name="Lutzoni F."/>
            <person name="Magnuson J."/>
            <person name="Mondo S."/>
            <person name="Nolan M."/>
            <person name="Ohm R."/>
            <person name="Pangilinan J."/>
            <person name="Park H.-J."/>
            <person name="Ramirez L."/>
            <person name="Alfaro M."/>
            <person name="Sun H."/>
            <person name="Tritt A."/>
            <person name="Yoshinaga Y."/>
            <person name="Zwiers L.-H."/>
            <person name="Turgeon B."/>
            <person name="Goodwin S."/>
            <person name="Spatafora J."/>
            <person name="Crous P."/>
            <person name="Grigoriev I."/>
        </authorList>
    </citation>
    <scope>NUCLEOTIDE SEQUENCE</scope>
    <source>
        <strain evidence="2">CBS 133067</strain>
    </source>
</reference>
<feature type="transmembrane region" description="Helical" evidence="1">
    <location>
        <begin position="231"/>
        <end position="255"/>
    </location>
</feature>
<feature type="transmembrane region" description="Helical" evidence="1">
    <location>
        <begin position="189"/>
        <end position="211"/>
    </location>
</feature>
<sequence>MKASGHLEKGAQRTALRMAGGDSHLPIEMIRYCSQEIAEVNVTSSEDGAGFEELELKSAILLMWSYAFSISLLPLAETHAAYLPFGYCRCRRIPFLTGFRRTRDSDAQWSQQRIEIAWEWPPPSRKLTCALQESRCHGGHSDRGTFSGSTCSMPASSCVSDVLPSILNVPCKCTKSSSRSSARILDPDAWCCYLALSVFLLITKCTMWYIVYSSPGGAAGLRWQLLLYREWRPTMLSIALFMASCAGPSCFSGVWKATIWRSTFATVKFLQRAARTVYQIDDMLGASQRFGGQLRQADRSIGQDDELCGKSIDRRTVERLRNHLSDRLPSQLSEQLRNVDLRTCRAMKPPFRHRTPPYSLCVPTDGSHTDMLSLYAISYSMSSRVAIEACAALDREQGSRFCLSFATGLAWSACGGCSESELLFQMESLRAQMLGSWPVLVSSNAT</sequence>
<comment type="caution">
    <text evidence="2">The sequence shown here is derived from an EMBL/GenBank/DDBJ whole genome shotgun (WGS) entry which is preliminary data.</text>
</comment>
<keyword evidence="3" id="KW-1185">Reference proteome</keyword>
<keyword evidence="1" id="KW-1133">Transmembrane helix</keyword>
<organism evidence="2 3">
    <name type="scientific">Rhizodiscina lignyota</name>
    <dbReference type="NCBI Taxonomy" id="1504668"/>
    <lineage>
        <taxon>Eukaryota</taxon>
        <taxon>Fungi</taxon>
        <taxon>Dikarya</taxon>
        <taxon>Ascomycota</taxon>
        <taxon>Pezizomycotina</taxon>
        <taxon>Dothideomycetes</taxon>
        <taxon>Pleosporomycetidae</taxon>
        <taxon>Aulographales</taxon>
        <taxon>Rhizodiscinaceae</taxon>
        <taxon>Rhizodiscina</taxon>
    </lineage>
</organism>
<name>A0A9P4M9T9_9PEZI</name>
<keyword evidence="1" id="KW-0812">Transmembrane</keyword>
<dbReference type="EMBL" id="ML978122">
    <property type="protein sequence ID" value="KAF2102490.1"/>
    <property type="molecule type" value="Genomic_DNA"/>
</dbReference>
<proteinExistence type="predicted"/>
<dbReference type="AlphaFoldDB" id="A0A9P4M9T9"/>
<evidence type="ECO:0000256" key="1">
    <source>
        <dbReference type="SAM" id="Phobius"/>
    </source>
</evidence>
<evidence type="ECO:0000313" key="2">
    <source>
        <dbReference type="EMBL" id="KAF2102490.1"/>
    </source>
</evidence>
<evidence type="ECO:0000313" key="3">
    <source>
        <dbReference type="Proteomes" id="UP000799772"/>
    </source>
</evidence>